<protein>
    <submittedName>
        <fullName evidence="1">Uncharacterized protein</fullName>
    </submittedName>
</protein>
<dbReference type="RefSeq" id="WP_181758693.1">
    <property type="nucleotide sequence ID" value="NZ_BMCR01000002.1"/>
</dbReference>
<comment type="caution">
    <text evidence="1">The sequence shown here is derived from an EMBL/GenBank/DDBJ whole genome shotgun (WGS) entry which is preliminary data.</text>
</comment>
<evidence type="ECO:0000313" key="1">
    <source>
        <dbReference type="EMBL" id="MBA4610494.1"/>
    </source>
</evidence>
<dbReference type="EMBL" id="JACEON010000002">
    <property type="protein sequence ID" value="MBA4610494.1"/>
    <property type="molecule type" value="Genomic_DNA"/>
</dbReference>
<organism evidence="1 2">
    <name type="scientific">Stappia taiwanensis</name>
    <dbReference type="NCBI Taxonomy" id="992267"/>
    <lineage>
        <taxon>Bacteria</taxon>
        <taxon>Pseudomonadati</taxon>
        <taxon>Pseudomonadota</taxon>
        <taxon>Alphaproteobacteria</taxon>
        <taxon>Hyphomicrobiales</taxon>
        <taxon>Stappiaceae</taxon>
        <taxon>Stappia</taxon>
    </lineage>
</organism>
<evidence type="ECO:0000313" key="2">
    <source>
        <dbReference type="Proteomes" id="UP000559404"/>
    </source>
</evidence>
<accession>A0A838XTW0</accession>
<gene>
    <name evidence="1" type="ORF">H1W37_02415</name>
</gene>
<dbReference type="AlphaFoldDB" id="A0A838XTW0"/>
<reference evidence="1 2" key="2">
    <citation type="submission" date="2020-08" db="EMBL/GenBank/DDBJ databases">
        <title>Stappia taiwanensis sp. nov., isolated from a coastal thermal spring.</title>
        <authorList>
            <person name="Kampfer P."/>
        </authorList>
    </citation>
    <scope>NUCLEOTIDE SEQUENCE [LARGE SCALE GENOMIC DNA]</scope>
    <source>
        <strain evidence="1 2">DSM 23284</strain>
    </source>
</reference>
<reference evidence="1 2" key="1">
    <citation type="submission" date="2020-07" db="EMBL/GenBank/DDBJ databases">
        <authorList>
            <person name="Li M."/>
        </authorList>
    </citation>
    <scope>NUCLEOTIDE SEQUENCE [LARGE SCALE GENOMIC DNA]</scope>
    <source>
        <strain evidence="1 2">DSM 23284</strain>
    </source>
</reference>
<dbReference type="Proteomes" id="UP000559404">
    <property type="component" value="Unassembled WGS sequence"/>
</dbReference>
<name>A0A838XTW0_9HYPH</name>
<keyword evidence="2" id="KW-1185">Reference proteome</keyword>
<proteinExistence type="predicted"/>
<sequence length="75" mass="6860">MPNSPLVAQARAALPVALLLLAPVVLGACVSASVGGAVLSPAPQGGTEISAGAVGVSASPAGAGVDTASGSAIIR</sequence>